<comment type="similarity">
    <text evidence="1">Belongs to the mTERF family.</text>
</comment>
<dbReference type="EMBL" id="MJEQ01003539">
    <property type="protein sequence ID" value="OIT22714.1"/>
    <property type="molecule type" value="Genomic_DNA"/>
</dbReference>
<dbReference type="FunFam" id="1.25.70.10:FF:000001">
    <property type="entry name" value="Mitochondrial transcription termination factor-like"/>
    <property type="match status" value="1"/>
</dbReference>
<dbReference type="GO" id="GO:0006353">
    <property type="term" value="P:DNA-templated transcription termination"/>
    <property type="evidence" value="ECO:0007669"/>
    <property type="project" value="UniProtKB-KW"/>
</dbReference>
<dbReference type="OrthoDB" id="637682at2759"/>
<dbReference type="KEGG" id="nau:109217234"/>
<dbReference type="OMA" id="QFYLSFM"/>
<evidence type="ECO:0000256" key="2">
    <source>
        <dbReference type="ARBA" id="ARBA00022472"/>
    </source>
</evidence>
<dbReference type="GO" id="GO:0003676">
    <property type="term" value="F:nucleic acid binding"/>
    <property type="evidence" value="ECO:0007669"/>
    <property type="project" value="InterPro"/>
</dbReference>
<name>A0A1J6JY75_NICAT</name>
<accession>A0A1J6JY75</accession>
<evidence type="ECO:0000256" key="1">
    <source>
        <dbReference type="ARBA" id="ARBA00007692"/>
    </source>
</evidence>
<dbReference type="PANTHER" id="PTHR13068">
    <property type="entry name" value="CGI-12 PROTEIN-RELATED"/>
    <property type="match status" value="1"/>
</dbReference>
<dbReference type="SMART" id="SM00733">
    <property type="entry name" value="Mterf"/>
    <property type="match status" value="7"/>
</dbReference>
<dbReference type="AlphaFoldDB" id="A0A1J6JY75"/>
<protein>
    <submittedName>
        <fullName evidence="4">Uncharacterized protein</fullName>
    </submittedName>
</protein>
<keyword evidence="2" id="KW-0805">Transcription regulation</keyword>
<evidence type="ECO:0000313" key="5">
    <source>
        <dbReference type="Proteomes" id="UP000187609"/>
    </source>
</evidence>
<evidence type="ECO:0000313" key="4">
    <source>
        <dbReference type="EMBL" id="OIT22714.1"/>
    </source>
</evidence>
<proteinExistence type="inferred from homology"/>
<keyword evidence="2" id="KW-0804">Transcription</keyword>
<gene>
    <name evidence="4" type="ORF">A4A49_33246</name>
</gene>
<dbReference type="InterPro" id="IPR003690">
    <property type="entry name" value="MTERF"/>
</dbReference>
<keyword evidence="3" id="KW-0809">Transit peptide</keyword>
<dbReference type="SMR" id="A0A1J6JY75"/>
<dbReference type="Gramene" id="OIT22714">
    <property type="protein sequence ID" value="OIT22714"/>
    <property type="gene ID" value="A4A49_33246"/>
</dbReference>
<sequence length="372" mass="42259">MLARITGIHVNGVKNLHIFSIYTFRFLHANTTTTPTHFLVDFLVNSLGFSREEAVTTSNKVTRSKPPKNPDFVINFFEKNGFDNTQIKNIVSKSPKVLFSNVDKTLKPKLEILQEIGFSGSDLVKFAEANIHIFDRGVDTFLRPSLEYLRTLLGSDEDVVQAIKKASWLLGCNAPKIMAPNVLLLQNIGFSDLKLRKFILHHPRTMMRKTEWLEDVVHRVETDFGIPRESAMFLHGISAVSSFSKSTLAEKVDVFRSFGWSDAHINTMARKLPFCLSLSEAKICKQLTFLMKEVGCTSEYLASRPKLLMYSLEKRVIPRYKVLKILHGKRLNRGLGLYSAACMTPSRFMKEIVLPYKDKLPLLHGSCMKSVQ</sequence>
<organism evidence="4 5">
    <name type="scientific">Nicotiana attenuata</name>
    <name type="common">Coyote tobacco</name>
    <dbReference type="NCBI Taxonomy" id="49451"/>
    <lineage>
        <taxon>Eukaryota</taxon>
        <taxon>Viridiplantae</taxon>
        <taxon>Streptophyta</taxon>
        <taxon>Embryophyta</taxon>
        <taxon>Tracheophyta</taxon>
        <taxon>Spermatophyta</taxon>
        <taxon>Magnoliopsida</taxon>
        <taxon>eudicotyledons</taxon>
        <taxon>Gunneridae</taxon>
        <taxon>Pentapetalae</taxon>
        <taxon>asterids</taxon>
        <taxon>lamiids</taxon>
        <taxon>Solanales</taxon>
        <taxon>Solanaceae</taxon>
        <taxon>Nicotianoideae</taxon>
        <taxon>Nicotianeae</taxon>
        <taxon>Nicotiana</taxon>
    </lineage>
</organism>
<dbReference type="Pfam" id="PF02536">
    <property type="entry name" value="mTERF"/>
    <property type="match status" value="1"/>
</dbReference>
<evidence type="ECO:0000256" key="3">
    <source>
        <dbReference type="ARBA" id="ARBA00022946"/>
    </source>
</evidence>
<dbReference type="PANTHER" id="PTHR13068:SF231">
    <property type="entry name" value="TRANSCRIPTION TERMINATION FACTOR MTERF2, CHLOROPLASTIC-LIKE"/>
    <property type="match status" value="1"/>
</dbReference>
<comment type="caution">
    <text evidence="4">The sequence shown here is derived from an EMBL/GenBank/DDBJ whole genome shotgun (WGS) entry which is preliminary data.</text>
</comment>
<keyword evidence="5" id="KW-1185">Reference proteome</keyword>
<dbReference type="InterPro" id="IPR038538">
    <property type="entry name" value="MTERF_sf"/>
</dbReference>
<dbReference type="Proteomes" id="UP000187609">
    <property type="component" value="Unassembled WGS sequence"/>
</dbReference>
<reference evidence="4" key="1">
    <citation type="submission" date="2016-11" db="EMBL/GenBank/DDBJ databases">
        <title>The genome of Nicotiana attenuata.</title>
        <authorList>
            <person name="Xu S."/>
            <person name="Brockmoeller T."/>
            <person name="Gaquerel E."/>
            <person name="Navarro A."/>
            <person name="Kuhl H."/>
            <person name="Gase K."/>
            <person name="Ling Z."/>
            <person name="Zhou W."/>
            <person name="Kreitzer C."/>
            <person name="Stanke M."/>
            <person name="Tang H."/>
            <person name="Lyons E."/>
            <person name="Pandey P."/>
            <person name="Pandey S.P."/>
            <person name="Timmermann B."/>
            <person name="Baldwin I.T."/>
        </authorList>
    </citation>
    <scope>NUCLEOTIDE SEQUENCE [LARGE SCALE GENOMIC DNA]</scope>
    <source>
        <strain evidence="4">UT</strain>
    </source>
</reference>
<dbReference type="Gene3D" id="1.25.70.10">
    <property type="entry name" value="Transcription termination factor 3, mitochondrial"/>
    <property type="match status" value="1"/>
</dbReference>
<keyword evidence="2" id="KW-0806">Transcription termination</keyword>